<comment type="caution">
    <text evidence="2">The sequence shown here is derived from an EMBL/GenBank/DDBJ whole genome shotgun (WGS) entry which is preliminary data.</text>
</comment>
<feature type="region of interest" description="Disordered" evidence="1">
    <location>
        <begin position="1"/>
        <end position="32"/>
    </location>
</feature>
<reference evidence="2" key="2">
    <citation type="submission" date="2023-01" db="EMBL/GenBank/DDBJ databases">
        <authorList>
            <person name="Petersen C."/>
        </authorList>
    </citation>
    <scope>NUCLEOTIDE SEQUENCE</scope>
    <source>
        <strain evidence="2">IBT 12815</strain>
    </source>
</reference>
<organism evidence="2 3">
    <name type="scientific">Penicillium hordei</name>
    <dbReference type="NCBI Taxonomy" id="40994"/>
    <lineage>
        <taxon>Eukaryota</taxon>
        <taxon>Fungi</taxon>
        <taxon>Dikarya</taxon>
        <taxon>Ascomycota</taxon>
        <taxon>Pezizomycotina</taxon>
        <taxon>Eurotiomycetes</taxon>
        <taxon>Eurotiomycetidae</taxon>
        <taxon>Eurotiales</taxon>
        <taxon>Aspergillaceae</taxon>
        <taxon>Penicillium</taxon>
    </lineage>
</organism>
<evidence type="ECO:0000256" key="1">
    <source>
        <dbReference type="SAM" id="MobiDB-lite"/>
    </source>
</evidence>
<reference evidence="2" key="1">
    <citation type="journal article" date="2023" name="IMA Fungus">
        <title>Comparative genomic study of the Penicillium genus elucidates a diverse pangenome and 15 lateral gene transfer events.</title>
        <authorList>
            <person name="Petersen C."/>
            <person name="Sorensen T."/>
            <person name="Nielsen M.R."/>
            <person name="Sondergaard T.E."/>
            <person name="Sorensen J.L."/>
            <person name="Fitzpatrick D.A."/>
            <person name="Frisvad J.C."/>
            <person name="Nielsen K.L."/>
        </authorList>
    </citation>
    <scope>NUCLEOTIDE SEQUENCE</scope>
    <source>
        <strain evidence="2">IBT 12815</strain>
    </source>
</reference>
<protein>
    <submittedName>
        <fullName evidence="2">Uncharacterized protein</fullName>
    </submittedName>
</protein>
<dbReference type="AlphaFoldDB" id="A0AAD6E8A6"/>
<gene>
    <name evidence="2" type="ORF">N7537_006188</name>
</gene>
<dbReference type="RefSeq" id="XP_056753030.1">
    <property type="nucleotide sequence ID" value="XM_056897245.1"/>
</dbReference>
<evidence type="ECO:0000313" key="3">
    <source>
        <dbReference type="Proteomes" id="UP001213799"/>
    </source>
</evidence>
<dbReference type="EMBL" id="JAQJAE010000003">
    <property type="protein sequence ID" value="KAJ5603232.1"/>
    <property type="molecule type" value="Genomic_DNA"/>
</dbReference>
<evidence type="ECO:0000313" key="2">
    <source>
        <dbReference type="EMBL" id="KAJ5603232.1"/>
    </source>
</evidence>
<name>A0AAD6E8A6_9EURO</name>
<dbReference type="Proteomes" id="UP001213799">
    <property type="component" value="Unassembled WGS sequence"/>
</dbReference>
<sequence length="371" mass="41179">MCPGDEFGDGIIPDLSQPTNLDKRVNTSGLGGGSDIRSSVNLDCTPQMTAWNNLLGDDQRKSRDLFNFTAANLFDSCHLSHPADDFGPDIALCPIPNLAREGQDEQETESSISYPEKDESPIVYLSNLMIDIHEAAKTLTDSPWAYPNHSTGLDSYPVGIVLQLPQDLFRILHRPISMTSTNHGSHSQGSATADTLQNRDHHLVPDLQSRTTNSSSISTPPHQPAGLITTPHILLVMSCYTSFTKLYVVMSHFRTHLRGSSERHSTQKLPFFDQNISERLRLGELALPRDMWIKTDTAMRALLDILHAVETAIGVPERLSIAGKGKNLQSSLDMEETMTLNTGFIENVIQVEADRESIKEVQLLKEILRKK</sequence>
<dbReference type="GeneID" id="81587487"/>
<keyword evidence="3" id="KW-1185">Reference proteome</keyword>
<accession>A0AAD6E8A6</accession>
<proteinExistence type="predicted"/>